<dbReference type="Proteomes" id="UP001324115">
    <property type="component" value="Unassembled WGS sequence"/>
</dbReference>
<organism evidence="2 3">
    <name type="scientific">Quercus rubra</name>
    <name type="common">Northern red oak</name>
    <name type="synonym">Quercus borealis</name>
    <dbReference type="NCBI Taxonomy" id="3512"/>
    <lineage>
        <taxon>Eukaryota</taxon>
        <taxon>Viridiplantae</taxon>
        <taxon>Streptophyta</taxon>
        <taxon>Embryophyta</taxon>
        <taxon>Tracheophyta</taxon>
        <taxon>Spermatophyta</taxon>
        <taxon>Magnoliopsida</taxon>
        <taxon>eudicotyledons</taxon>
        <taxon>Gunneridae</taxon>
        <taxon>Pentapetalae</taxon>
        <taxon>rosids</taxon>
        <taxon>fabids</taxon>
        <taxon>Fagales</taxon>
        <taxon>Fagaceae</taxon>
        <taxon>Quercus</taxon>
    </lineage>
</organism>
<name>A0AAN7J502_QUERU</name>
<feature type="domain" description="AD" evidence="1">
    <location>
        <begin position="96"/>
        <end position="189"/>
    </location>
</feature>
<dbReference type="InterPro" id="IPR039683">
    <property type="entry name" value="Lsm12-like"/>
</dbReference>
<evidence type="ECO:0000313" key="2">
    <source>
        <dbReference type="EMBL" id="KAK4598211.1"/>
    </source>
</evidence>
<dbReference type="PANTHER" id="PTHR13542">
    <property type="entry name" value="LSM12 HOMOLOG"/>
    <property type="match status" value="1"/>
</dbReference>
<dbReference type="Pfam" id="PF09793">
    <property type="entry name" value="AD"/>
    <property type="match status" value="1"/>
</dbReference>
<comment type="caution">
    <text evidence="2">The sequence shown here is derived from an EMBL/GenBank/DDBJ whole genome shotgun (WGS) entry which is preliminary data.</text>
</comment>
<dbReference type="InterPro" id="IPR019181">
    <property type="entry name" value="LSM12_ABD"/>
</dbReference>
<keyword evidence="3" id="KW-1185">Reference proteome</keyword>
<sequence length="195" mass="21538">MSSSNQMAMDGNTTTTATANNHTEDFAVGCLLSIKTTLGDEFEAQVITFDRHSNILVLQEGSKPGPRRNIRLLKANYVKEFSFLGQSEDPLDIKKCYLDLNSLQAREESAIRQAETEAERRGVGVTSEAQNIFDALSKTLPVRWDKTVIVVMNEVRVSSPYLPESVSGGTPAANDRVKKVLELERKRLHARGGGQ</sequence>
<dbReference type="PROSITE" id="PS52001">
    <property type="entry name" value="AD"/>
    <property type="match status" value="1"/>
</dbReference>
<dbReference type="AlphaFoldDB" id="A0AAN7J502"/>
<proteinExistence type="predicted"/>
<evidence type="ECO:0000259" key="1">
    <source>
        <dbReference type="PROSITE" id="PS52001"/>
    </source>
</evidence>
<dbReference type="SMART" id="SM00995">
    <property type="entry name" value="AD"/>
    <property type="match status" value="1"/>
</dbReference>
<dbReference type="InterPro" id="IPR048478">
    <property type="entry name" value="LSM12_LSM"/>
</dbReference>
<reference evidence="2 3" key="1">
    <citation type="journal article" date="2023" name="G3 (Bethesda)">
        <title>A haplotype-resolved chromosome-scale genome for Quercus rubra L. provides insights into the genetics of adaptive traits for red oak species.</title>
        <authorList>
            <person name="Kapoor B."/>
            <person name="Jenkins J."/>
            <person name="Schmutz J."/>
            <person name="Zhebentyayeva T."/>
            <person name="Kuelheim C."/>
            <person name="Coggeshall M."/>
            <person name="Heim C."/>
            <person name="Lasky J.R."/>
            <person name="Leites L."/>
            <person name="Islam-Faridi N."/>
            <person name="Romero-Severson J."/>
            <person name="DeLeo V.L."/>
            <person name="Lucas S.M."/>
            <person name="Lazic D."/>
            <person name="Gailing O."/>
            <person name="Carlson J."/>
            <person name="Staton M."/>
        </authorList>
    </citation>
    <scope>NUCLEOTIDE SEQUENCE [LARGE SCALE GENOMIC DNA]</scope>
    <source>
        <strain evidence="2">Pseudo-F2</strain>
    </source>
</reference>
<gene>
    <name evidence="2" type="ORF">RGQ29_015617</name>
</gene>
<dbReference type="InterPro" id="IPR047574">
    <property type="entry name" value="AD"/>
</dbReference>
<accession>A0AAN7J502</accession>
<dbReference type="EMBL" id="JAXUIC010000003">
    <property type="protein sequence ID" value="KAK4598211.1"/>
    <property type="molecule type" value="Genomic_DNA"/>
</dbReference>
<dbReference type="Pfam" id="PF21166">
    <property type="entry name" value="LSM12_LSM"/>
    <property type="match status" value="1"/>
</dbReference>
<protein>
    <recommendedName>
        <fullName evidence="1">AD domain-containing protein</fullName>
    </recommendedName>
</protein>
<evidence type="ECO:0000313" key="3">
    <source>
        <dbReference type="Proteomes" id="UP001324115"/>
    </source>
</evidence>